<dbReference type="AlphaFoldDB" id="A0A918W324"/>
<evidence type="ECO:0000259" key="1">
    <source>
        <dbReference type="PROSITE" id="PS50106"/>
    </source>
</evidence>
<dbReference type="InterPro" id="IPR001478">
    <property type="entry name" value="PDZ"/>
</dbReference>
<dbReference type="Gene3D" id="2.40.70.10">
    <property type="entry name" value="Acid Proteases"/>
    <property type="match status" value="1"/>
</dbReference>
<proteinExistence type="predicted"/>
<dbReference type="InterPro" id="IPR034122">
    <property type="entry name" value="Retropepsin-like_bacterial"/>
</dbReference>
<reference evidence="2" key="2">
    <citation type="submission" date="2020-09" db="EMBL/GenBank/DDBJ databases">
        <authorList>
            <person name="Sun Q."/>
            <person name="Kim S."/>
        </authorList>
    </citation>
    <scope>NUCLEOTIDE SEQUENCE</scope>
    <source>
        <strain evidence="2">KCTC 12719</strain>
    </source>
</reference>
<organism evidence="2 3">
    <name type="scientific">Salinimicrobium marinum</name>
    <dbReference type="NCBI Taxonomy" id="680283"/>
    <lineage>
        <taxon>Bacteria</taxon>
        <taxon>Pseudomonadati</taxon>
        <taxon>Bacteroidota</taxon>
        <taxon>Flavobacteriia</taxon>
        <taxon>Flavobacteriales</taxon>
        <taxon>Flavobacteriaceae</taxon>
        <taxon>Salinimicrobium</taxon>
    </lineage>
</organism>
<accession>A0A918W324</accession>
<dbReference type="Pfam" id="PF13650">
    <property type="entry name" value="Asp_protease_2"/>
    <property type="match status" value="1"/>
</dbReference>
<evidence type="ECO:0000313" key="2">
    <source>
        <dbReference type="EMBL" id="GHA51619.1"/>
    </source>
</evidence>
<keyword evidence="3" id="KW-1185">Reference proteome</keyword>
<dbReference type="InterPro" id="IPR036034">
    <property type="entry name" value="PDZ_sf"/>
</dbReference>
<evidence type="ECO:0000313" key="3">
    <source>
        <dbReference type="Proteomes" id="UP000610456"/>
    </source>
</evidence>
<protein>
    <recommendedName>
        <fullName evidence="1">PDZ domain-containing protein</fullName>
    </recommendedName>
</protein>
<dbReference type="InterPro" id="IPR021109">
    <property type="entry name" value="Peptidase_aspartic_dom_sf"/>
</dbReference>
<feature type="domain" description="PDZ" evidence="1">
    <location>
        <begin position="296"/>
        <end position="356"/>
    </location>
</feature>
<dbReference type="Proteomes" id="UP000610456">
    <property type="component" value="Unassembled WGS sequence"/>
</dbReference>
<dbReference type="SUPFAM" id="SSF50156">
    <property type="entry name" value="PDZ domain-like"/>
    <property type="match status" value="1"/>
</dbReference>
<dbReference type="Gene3D" id="2.30.42.10">
    <property type="match status" value="1"/>
</dbReference>
<dbReference type="RefSeq" id="WP_189606378.1">
    <property type="nucleotide sequence ID" value="NZ_BMXB01000029.1"/>
</dbReference>
<name>A0A918W324_9FLAO</name>
<dbReference type="EMBL" id="BMXB01000029">
    <property type="protein sequence ID" value="GHA51619.1"/>
    <property type="molecule type" value="Genomic_DNA"/>
</dbReference>
<dbReference type="PROSITE" id="PS50106">
    <property type="entry name" value="PDZ"/>
    <property type="match status" value="1"/>
</dbReference>
<dbReference type="SUPFAM" id="SSF50630">
    <property type="entry name" value="Acid proteases"/>
    <property type="match status" value="1"/>
</dbReference>
<gene>
    <name evidence="2" type="ORF">GCM10007103_35100</name>
</gene>
<comment type="caution">
    <text evidence="2">The sequence shown here is derived from an EMBL/GenBank/DDBJ whole genome shotgun (WGS) entry which is preliminary data.</text>
</comment>
<reference evidence="2" key="1">
    <citation type="journal article" date="2014" name="Int. J. Syst. Evol. Microbiol.">
        <title>Complete genome sequence of Corynebacterium casei LMG S-19264T (=DSM 44701T), isolated from a smear-ripened cheese.</title>
        <authorList>
            <consortium name="US DOE Joint Genome Institute (JGI-PGF)"/>
            <person name="Walter F."/>
            <person name="Albersmeier A."/>
            <person name="Kalinowski J."/>
            <person name="Ruckert C."/>
        </authorList>
    </citation>
    <scope>NUCLEOTIDE SEQUENCE</scope>
    <source>
        <strain evidence="2">KCTC 12719</strain>
    </source>
</reference>
<sequence length="408" mass="45977">MKYILLILAVLIFSGCGGSKANEYLKQGNTVQKDYKTTIPFEMRKGFMIVKVNIGNEVYDFLLDTGSSTILSKELADKIGMTPLGSENVGDIFDEEKRLQYGKIENIKIGNIDFQNTVGAVLDFEGTVLSCLNIDGLLGSNLMRHAVWDFNFENQTITFTNNEDSLDIPNNNKGKKMYVGFAGIPSITIKVNNKNVLNNTVDFGFTGEITLRSKEFEKQKRSERITQYAEGYGKVLEGAYGQGKSSTFYTSKIEKIKIGDIVLNDRIVRTYAGVHNGLGLGFFKDYRVIMNWGDNRIKLIEKSQHEYEGYQTYGFNWMVKDNAIYISALIKNTSASQNLELDDRVIAINGTDYSEGTEIKKCDFIGKGLTDNSNDEISITVLRKNKRHTFNLKKTEFFPLLDESTTTL</sequence>
<dbReference type="CDD" id="cd05483">
    <property type="entry name" value="retropepsin_like_bacteria"/>
    <property type="match status" value="1"/>
</dbReference>
<dbReference type="PROSITE" id="PS51257">
    <property type="entry name" value="PROKAR_LIPOPROTEIN"/>
    <property type="match status" value="1"/>
</dbReference>